<evidence type="ECO:0000313" key="1">
    <source>
        <dbReference type="EMBL" id="MBK1643350.1"/>
    </source>
</evidence>
<accession>A0A9X0WF04</accession>
<gene>
    <name evidence="1" type="ORF">CKO25_01500</name>
</gene>
<sequence>MAHLQGVVASWDSAIKNRAQGLVSPKYGPIELNRTPILIAIVAVLDVKPTLLQSRVSRMTER</sequence>
<dbReference type="EMBL" id="NRSD01000001">
    <property type="protein sequence ID" value="MBK1643350.1"/>
    <property type="molecule type" value="Genomic_DNA"/>
</dbReference>
<keyword evidence="2" id="KW-1185">Reference proteome</keyword>
<organism evidence="1 2">
    <name type="scientific">Thiocapsa imhoffii</name>
    <dbReference type="NCBI Taxonomy" id="382777"/>
    <lineage>
        <taxon>Bacteria</taxon>
        <taxon>Pseudomonadati</taxon>
        <taxon>Pseudomonadota</taxon>
        <taxon>Gammaproteobacteria</taxon>
        <taxon>Chromatiales</taxon>
        <taxon>Chromatiaceae</taxon>
        <taxon>Thiocapsa</taxon>
    </lineage>
</organism>
<name>A0A9X0WF04_9GAMM</name>
<proteinExistence type="predicted"/>
<dbReference type="Proteomes" id="UP001138802">
    <property type="component" value="Unassembled WGS sequence"/>
</dbReference>
<reference evidence="1 2" key="1">
    <citation type="journal article" date="2020" name="Microorganisms">
        <title>Osmotic Adaptation and Compatible Solute Biosynthesis of Phototrophic Bacteria as Revealed from Genome Analyses.</title>
        <authorList>
            <person name="Imhoff J.F."/>
            <person name="Rahn T."/>
            <person name="Kunzel S."/>
            <person name="Keller A."/>
            <person name="Neulinger S.C."/>
        </authorList>
    </citation>
    <scope>NUCLEOTIDE SEQUENCE [LARGE SCALE GENOMIC DNA]</scope>
    <source>
        <strain evidence="1 2">DSM 21303</strain>
    </source>
</reference>
<dbReference type="AlphaFoldDB" id="A0A9X0WF04"/>
<protein>
    <submittedName>
        <fullName evidence="1">Uncharacterized protein</fullName>
    </submittedName>
</protein>
<evidence type="ECO:0000313" key="2">
    <source>
        <dbReference type="Proteomes" id="UP001138802"/>
    </source>
</evidence>
<comment type="caution">
    <text evidence="1">The sequence shown here is derived from an EMBL/GenBank/DDBJ whole genome shotgun (WGS) entry which is preliminary data.</text>
</comment>